<proteinExistence type="predicted"/>
<dbReference type="CDD" id="cd07034">
    <property type="entry name" value="TPP_PYR_PFOR_IOR-alpha_like"/>
    <property type="match status" value="1"/>
</dbReference>
<gene>
    <name evidence="4" type="primary">korA</name>
    <name evidence="4" type="ORF">SPIROBIBN47_150179</name>
</gene>
<accession>A0A3P3XGC5</accession>
<dbReference type="EC" id="1.2.7.3" evidence="4"/>
<evidence type="ECO:0000313" key="4">
    <source>
        <dbReference type="EMBL" id="SLM10953.1"/>
    </source>
</evidence>
<sequence length="377" mass="40379">MAEKAKLMQGNEACTMAAIAAGLEFFAGYPITPSTEIAEMCAEELPKVGGKFIQMEDEIGSISACIGASLTGAKAMTATSGPGFSLMQEAIGYASLCEIPVVIINVQRVGPSTGMPTSPAQGDLMQARWGTHGDHPVIALVPGNVKECYELTFRAFELSEKYRVPVIVLSDEVIGHMREKVVLPDPANYKIPVRAMPASPAGYKPYAADPNGGVPLMAPFGMGYRWHCTGLFHDENGAPSSKPEVASTLMRRLEHKVGSRAEELADYFAEGLDDCELAVVSFGSSAMAALSAVRRARSEGHKVGMLRLKTVWPFPTKTVRGLLSSAKKIIVPEMNLGQLALEVERAAGCDRPVIRLGKVNGELFHPDEVFAAIKEAL</sequence>
<dbReference type="InterPro" id="IPR002880">
    <property type="entry name" value="Pyrv_Fd/Flavodoxin_OxRdtase_N"/>
</dbReference>
<dbReference type="GO" id="GO:0047553">
    <property type="term" value="F:2-oxoglutarate synthase activity"/>
    <property type="evidence" value="ECO:0007669"/>
    <property type="project" value="UniProtKB-EC"/>
</dbReference>
<dbReference type="NCBIfam" id="NF006412">
    <property type="entry name" value="PRK08659.1"/>
    <property type="match status" value="1"/>
</dbReference>
<dbReference type="InterPro" id="IPR033412">
    <property type="entry name" value="PFOR_II"/>
</dbReference>
<evidence type="ECO:0000259" key="3">
    <source>
        <dbReference type="Pfam" id="PF17147"/>
    </source>
</evidence>
<dbReference type="SUPFAM" id="SSF52922">
    <property type="entry name" value="TK C-terminal domain-like"/>
    <property type="match status" value="1"/>
</dbReference>
<dbReference type="PANTHER" id="PTHR32154:SF14">
    <property type="entry name" value="2-OXOGLUTARATE SYNTHASE SUBUNIT KORA"/>
    <property type="match status" value="1"/>
</dbReference>
<dbReference type="EMBL" id="FWDM01000007">
    <property type="protein sequence ID" value="SLM10953.1"/>
    <property type="molecule type" value="Genomic_DNA"/>
</dbReference>
<dbReference type="SUPFAM" id="SSF52518">
    <property type="entry name" value="Thiamin diphosphate-binding fold (THDP-binding)"/>
    <property type="match status" value="1"/>
</dbReference>
<dbReference type="InterPro" id="IPR009014">
    <property type="entry name" value="Transketo_C/PFOR_II"/>
</dbReference>
<dbReference type="GO" id="GO:0006979">
    <property type="term" value="P:response to oxidative stress"/>
    <property type="evidence" value="ECO:0007669"/>
    <property type="project" value="TreeGrafter"/>
</dbReference>
<dbReference type="InterPro" id="IPR050722">
    <property type="entry name" value="Pyruvate:ferred/Flavod_OxRd"/>
</dbReference>
<dbReference type="Gene3D" id="3.40.50.970">
    <property type="match status" value="1"/>
</dbReference>
<name>A0A3P3XGC5_9SPIR</name>
<dbReference type="AlphaFoldDB" id="A0A3P3XGC5"/>
<evidence type="ECO:0000259" key="2">
    <source>
        <dbReference type="Pfam" id="PF01855"/>
    </source>
</evidence>
<dbReference type="PANTHER" id="PTHR32154">
    <property type="entry name" value="PYRUVATE-FLAVODOXIN OXIDOREDUCTASE-RELATED"/>
    <property type="match status" value="1"/>
</dbReference>
<dbReference type="Pfam" id="PF01855">
    <property type="entry name" value="POR_N"/>
    <property type="match status" value="1"/>
</dbReference>
<feature type="domain" description="Pyruvate:ferredoxin oxidoreductase core" evidence="3">
    <location>
        <begin position="276"/>
        <end position="369"/>
    </location>
</feature>
<dbReference type="InterPro" id="IPR029061">
    <property type="entry name" value="THDP-binding"/>
</dbReference>
<feature type="domain" description="Pyruvate flavodoxin/ferredoxin oxidoreductase pyrimidine binding" evidence="2">
    <location>
        <begin position="17"/>
        <end position="245"/>
    </location>
</feature>
<keyword evidence="1 4" id="KW-0560">Oxidoreductase</keyword>
<reference evidence="4" key="1">
    <citation type="submission" date="2017-02" db="EMBL/GenBank/DDBJ databases">
        <authorList>
            <person name="Regsiter A."/>
            <person name="William W."/>
        </authorList>
    </citation>
    <scope>NUCLEOTIDE SEQUENCE</scope>
    <source>
        <strain evidence="4">Bib</strain>
    </source>
</reference>
<dbReference type="Gene3D" id="3.40.50.920">
    <property type="match status" value="1"/>
</dbReference>
<protein>
    <submittedName>
        <fullName evidence="4">2-oxoglutarate synthase subunit KorA</fullName>
        <ecNumber evidence="4">1.2.7.3</ecNumber>
    </submittedName>
</protein>
<evidence type="ECO:0000256" key="1">
    <source>
        <dbReference type="ARBA" id="ARBA00023002"/>
    </source>
</evidence>
<dbReference type="FunFam" id="3.40.50.970:FF:000022">
    <property type="entry name" value="2-oxoglutarate ferredoxin oxidoreductase alpha subunit"/>
    <property type="match status" value="1"/>
</dbReference>
<organism evidence="4">
    <name type="scientific">uncultured spirochete</name>
    <dbReference type="NCBI Taxonomy" id="156406"/>
    <lineage>
        <taxon>Bacteria</taxon>
        <taxon>Pseudomonadati</taxon>
        <taxon>Spirochaetota</taxon>
        <taxon>Spirochaetia</taxon>
        <taxon>Spirochaetales</taxon>
        <taxon>environmental samples</taxon>
    </lineage>
</organism>
<dbReference type="Pfam" id="PF17147">
    <property type="entry name" value="PFOR_II"/>
    <property type="match status" value="1"/>
</dbReference>